<feature type="compositionally biased region" description="Acidic residues" evidence="1">
    <location>
        <begin position="1"/>
        <end position="13"/>
    </location>
</feature>
<protein>
    <submittedName>
        <fullName evidence="2">Uncharacterized protein</fullName>
    </submittedName>
</protein>
<accession>A0A4Z2GLH7</accession>
<gene>
    <name evidence="2" type="ORF">EYF80_036119</name>
</gene>
<evidence type="ECO:0000313" key="3">
    <source>
        <dbReference type="Proteomes" id="UP000314294"/>
    </source>
</evidence>
<organism evidence="2 3">
    <name type="scientific">Liparis tanakae</name>
    <name type="common">Tanaka's snailfish</name>
    <dbReference type="NCBI Taxonomy" id="230148"/>
    <lineage>
        <taxon>Eukaryota</taxon>
        <taxon>Metazoa</taxon>
        <taxon>Chordata</taxon>
        <taxon>Craniata</taxon>
        <taxon>Vertebrata</taxon>
        <taxon>Euteleostomi</taxon>
        <taxon>Actinopterygii</taxon>
        <taxon>Neopterygii</taxon>
        <taxon>Teleostei</taxon>
        <taxon>Neoteleostei</taxon>
        <taxon>Acanthomorphata</taxon>
        <taxon>Eupercaria</taxon>
        <taxon>Perciformes</taxon>
        <taxon>Cottioidei</taxon>
        <taxon>Cottales</taxon>
        <taxon>Liparidae</taxon>
        <taxon>Liparis</taxon>
    </lineage>
</organism>
<keyword evidence="3" id="KW-1185">Reference proteome</keyword>
<comment type="caution">
    <text evidence="2">The sequence shown here is derived from an EMBL/GenBank/DDBJ whole genome shotgun (WGS) entry which is preliminary data.</text>
</comment>
<evidence type="ECO:0000313" key="2">
    <source>
        <dbReference type="EMBL" id="TNN53653.1"/>
    </source>
</evidence>
<reference evidence="2 3" key="1">
    <citation type="submission" date="2019-03" db="EMBL/GenBank/DDBJ databases">
        <title>First draft genome of Liparis tanakae, snailfish: a comprehensive survey of snailfish specific genes.</title>
        <authorList>
            <person name="Kim W."/>
            <person name="Song I."/>
            <person name="Jeong J.-H."/>
            <person name="Kim D."/>
            <person name="Kim S."/>
            <person name="Ryu S."/>
            <person name="Song J.Y."/>
            <person name="Lee S.K."/>
        </authorList>
    </citation>
    <scope>NUCLEOTIDE SEQUENCE [LARGE SCALE GENOMIC DNA]</scope>
    <source>
        <tissue evidence="2">Muscle</tissue>
    </source>
</reference>
<proteinExistence type="predicted"/>
<dbReference type="Proteomes" id="UP000314294">
    <property type="component" value="Unassembled WGS sequence"/>
</dbReference>
<dbReference type="EMBL" id="SRLO01000509">
    <property type="protein sequence ID" value="TNN53653.1"/>
    <property type="molecule type" value="Genomic_DNA"/>
</dbReference>
<name>A0A4Z2GLH7_9TELE</name>
<sequence>MEEEGDSAEDEEVVSLGKDGTGVAGMDRMDCSTDGGSLPGKRERAEQNMAVEHLNRYPDLVSSPSCILLLLLEYLSWLWRGTQRGLSLPLQAHPTHPQGDRIGLFIHLADTNTNFNAA</sequence>
<feature type="region of interest" description="Disordered" evidence="1">
    <location>
        <begin position="1"/>
        <end position="42"/>
    </location>
</feature>
<dbReference type="AlphaFoldDB" id="A0A4Z2GLH7"/>
<evidence type="ECO:0000256" key="1">
    <source>
        <dbReference type="SAM" id="MobiDB-lite"/>
    </source>
</evidence>